<keyword evidence="8" id="KW-0539">Nucleus</keyword>
<evidence type="ECO:0000259" key="10">
    <source>
        <dbReference type="PROSITE" id="PS50157"/>
    </source>
</evidence>
<dbReference type="Pfam" id="PF13894">
    <property type="entry name" value="zf-C2H2_4"/>
    <property type="match status" value="1"/>
</dbReference>
<name>A0ABD0S3I3_LOXSC</name>
<comment type="subcellular location">
    <subcellularLocation>
        <location evidence="1">Nucleus</location>
    </subcellularLocation>
</comment>
<feature type="domain" description="C2H2-type" evidence="10">
    <location>
        <begin position="95"/>
        <end position="122"/>
    </location>
</feature>
<keyword evidence="5" id="KW-0862">Zinc</keyword>
<keyword evidence="3" id="KW-0677">Repeat</keyword>
<keyword evidence="4 9" id="KW-0863">Zinc-finger</keyword>
<evidence type="ECO:0000256" key="9">
    <source>
        <dbReference type="PROSITE-ProRule" id="PRU00042"/>
    </source>
</evidence>
<keyword evidence="2" id="KW-0479">Metal-binding</keyword>
<dbReference type="InterPro" id="IPR050636">
    <property type="entry name" value="C2H2-ZF_domain-containing"/>
</dbReference>
<dbReference type="GO" id="GO:0005634">
    <property type="term" value="C:nucleus"/>
    <property type="evidence" value="ECO:0007669"/>
    <property type="project" value="UniProtKB-SubCell"/>
</dbReference>
<dbReference type="SMART" id="SM00355">
    <property type="entry name" value="ZnF_C2H2"/>
    <property type="match status" value="10"/>
</dbReference>
<feature type="domain" description="C2H2-type" evidence="10">
    <location>
        <begin position="121"/>
        <end position="143"/>
    </location>
</feature>
<dbReference type="Pfam" id="PF13912">
    <property type="entry name" value="zf-C2H2_6"/>
    <property type="match status" value="1"/>
</dbReference>
<organism evidence="11 12">
    <name type="scientific">Loxostege sticticalis</name>
    <name type="common">Beet webworm moth</name>
    <dbReference type="NCBI Taxonomy" id="481309"/>
    <lineage>
        <taxon>Eukaryota</taxon>
        <taxon>Metazoa</taxon>
        <taxon>Ecdysozoa</taxon>
        <taxon>Arthropoda</taxon>
        <taxon>Hexapoda</taxon>
        <taxon>Insecta</taxon>
        <taxon>Pterygota</taxon>
        <taxon>Neoptera</taxon>
        <taxon>Endopterygota</taxon>
        <taxon>Lepidoptera</taxon>
        <taxon>Glossata</taxon>
        <taxon>Ditrysia</taxon>
        <taxon>Pyraloidea</taxon>
        <taxon>Crambidae</taxon>
        <taxon>Pyraustinae</taxon>
        <taxon>Loxostege</taxon>
    </lineage>
</organism>
<evidence type="ECO:0000256" key="7">
    <source>
        <dbReference type="ARBA" id="ARBA00023163"/>
    </source>
</evidence>
<dbReference type="GO" id="GO:0008270">
    <property type="term" value="F:zinc ion binding"/>
    <property type="evidence" value="ECO:0007669"/>
    <property type="project" value="UniProtKB-KW"/>
</dbReference>
<dbReference type="PROSITE" id="PS00028">
    <property type="entry name" value="ZINC_FINGER_C2H2_1"/>
    <property type="match status" value="10"/>
</dbReference>
<feature type="domain" description="C2H2-type" evidence="10">
    <location>
        <begin position="148"/>
        <end position="176"/>
    </location>
</feature>
<keyword evidence="6" id="KW-0805">Transcription regulation</keyword>
<feature type="domain" description="C2H2-type" evidence="10">
    <location>
        <begin position="264"/>
        <end position="291"/>
    </location>
</feature>
<evidence type="ECO:0000256" key="5">
    <source>
        <dbReference type="ARBA" id="ARBA00022833"/>
    </source>
</evidence>
<evidence type="ECO:0000313" key="11">
    <source>
        <dbReference type="EMBL" id="KAL0808635.1"/>
    </source>
</evidence>
<feature type="domain" description="C2H2-type" evidence="10">
    <location>
        <begin position="207"/>
        <end position="235"/>
    </location>
</feature>
<reference evidence="11 12" key="1">
    <citation type="submission" date="2024-06" db="EMBL/GenBank/DDBJ databases">
        <title>A chromosome-level genome assembly of beet webworm, Loxostege sticticalis.</title>
        <authorList>
            <person name="Zhang Y."/>
        </authorList>
    </citation>
    <scope>NUCLEOTIDE SEQUENCE [LARGE SCALE GENOMIC DNA]</scope>
    <source>
        <strain evidence="11">AQ028</strain>
        <tissue evidence="11">Male pupae</tissue>
    </source>
</reference>
<evidence type="ECO:0000256" key="6">
    <source>
        <dbReference type="ARBA" id="ARBA00023015"/>
    </source>
</evidence>
<dbReference type="PANTHER" id="PTHR47772">
    <property type="entry name" value="ZINC FINGER PROTEIN 200"/>
    <property type="match status" value="1"/>
</dbReference>
<dbReference type="Pfam" id="PF00096">
    <property type="entry name" value="zf-C2H2"/>
    <property type="match status" value="4"/>
</dbReference>
<dbReference type="SUPFAM" id="SSF57667">
    <property type="entry name" value="beta-beta-alpha zinc fingers"/>
    <property type="match status" value="5"/>
</dbReference>
<evidence type="ECO:0000256" key="3">
    <source>
        <dbReference type="ARBA" id="ARBA00022737"/>
    </source>
</evidence>
<evidence type="ECO:0000256" key="1">
    <source>
        <dbReference type="ARBA" id="ARBA00004123"/>
    </source>
</evidence>
<dbReference type="EMBL" id="JBEDNZ010000031">
    <property type="protein sequence ID" value="KAL0808635.1"/>
    <property type="molecule type" value="Genomic_DNA"/>
</dbReference>
<accession>A0ABD0S3I3</accession>
<dbReference type="InterPro" id="IPR036236">
    <property type="entry name" value="Znf_C2H2_sf"/>
</dbReference>
<keyword evidence="7" id="KW-0804">Transcription</keyword>
<gene>
    <name evidence="11" type="ORF">ABMA28_013073</name>
</gene>
<dbReference type="Gene3D" id="3.30.160.60">
    <property type="entry name" value="Classic Zinc Finger"/>
    <property type="match status" value="5"/>
</dbReference>
<evidence type="ECO:0000313" key="12">
    <source>
        <dbReference type="Proteomes" id="UP001549921"/>
    </source>
</evidence>
<evidence type="ECO:0000256" key="4">
    <source>
        <dbReference type="ARBA" id="ARBA00022771"/>
    </source>
</evidence>
<dbReference type="FunFam" id="3.30.160.60:FF:000110">
    <property type="entry name" value="Zinc finger protein-like"/>
    <property type="match status" value="1"/>
</dbReference>
<dbReference type="PROSITE" id="PS50157">
    <property type="entry name" value="ZINC_FINGER_C2H2_2"/>
    <property type="match status" value="7"/>
</dbReference>
<dbReference type="AlphaFoldDB" id="A0ABD0S3I3"/>
<dbReference type="PANTHER" id="PTHR47772:SF13">
    <property type="entry name" value="GASTRULA ZINC FINGER PROTEIN XLCGF49.1-LIKE-RELATED"/>
    <property type="match status" value="1"/>
</dbReference>
<sequence>MCLVCPSRYTTMSELTEHFELQHKNVTAEDIKKGILKIHSYKPLKVNVLDFGCKLCDDELCSFEELKNHLIGKHKQPIDPNNDGVWPYKITENKFNCVLCDKEFDHFWLLNRHINEHYKKYICDQCGSGFASDIRLRTHMTSHVVGSYPCDDCGKVFNSNMLKQQHMDRVHRKVKRHKCLYCMETFLEYNQKRRHIRTVHGIDQRIYKCDFCPKMFDSAGQARSHERYIHIKPQKFRCDICNYVCSMKRMLLDHMMCHSDKKDFVCQFCKKAYARKKTLAEHLKIHYNDRRFVCQYCEKAFVQKCSLKGHMKTHHKEYLI</sequence>
<protein>
    <recommendedName>
        <fullName evidence="10">C2H2-type domain-containing protein</fullName>
    </recommendedName>
</protein>
<dbReference type="InterPro" id="IPR013087">
    <property type="entry name" value="Znf_C2H2_type"/>
</dbReference>
<comment type="caution">
    <text evidence="11">The sequence shown here is derived from an EMBL/GenBank/DDBJ whole genome shotgun (WGS) entry which is preliminary data.</text>
</comment>
<feature type="domain" description="C2H2-type" evidence="10">
    <location>
        <begin position="236"/>
        <end position="263"/>
    </location>
</feature>
<feature type="domain" description="C2H2-type" evidence="10">
    <location>
        <begin position="292"/>
        <end position="319"/>
    </location>
</feature>
<dbReference type="Proteomes" id="UP001549921">
    <property type="component" value="Unassembled WGS sequence"/>
</dbReference>
<evidence type="ECO:0000256" key="2">
    <source>
        <dbReference type="ARBA" id="ARBA00022723"/>
    </source>
</evidence>
<evidence type="ECO:0000256" key="8">
    <source>
        <dbReference type="ARBA" id="ARBA00023242"/>
    </source>
</evidence>
<proteinExistence type="predicted"/>